<keyword evidence="3" id="KW-0285">Flavoprotein</keyword>
<evidence type="ECO:0000313" key="8">
    <source>
        <dbReference type="Proteomes" id="UP000476511"/>
    </source>
</evidence>
<dbReference type="EMBL" id="WKJD01000019">
    <property type="protein sequence ID" value="MRX45172.1"/>
    <property type="molecule type" value="Genomic_DNA"/>
</dbReference>
<dbReference type="PROSITE" id="PS00862">
    <property type="entry name" value="OX2_COVAL_FAD"/>
    <property type="match status" value="1"/>
</dbReference>
<dbReference type="Pfam" id="PF01565">
    <property type="entry name" value="FAD_binding_4"/>
    <property type="match status" value="1"/>
</dbReference>
<organism evidence="7 8">
    <name type="scientific">Agromyces kandeliae</name>
    <dbReference type="NCBI Taxonomy" id="2666141"/>
    <lineage>
        <taxon>Bacteria</taxon>
        <taxon>Bacillati</taxon>
        <taxon>Actinomycetota</taxon>
        <taxon>Actinomycetes</taxon>
        <taxon>Micrococcales</taxon>
        <taxon>Microbacteriaceae</taxon>
        <taxon>Agromyces</taxon>
    </lineage>
</organism>
<feature type="domain" description="FAD-binding PCMH-type" evidence="6">
    <location>
        <begin position="40"/>
        <end position="210"/>
    </location>
</feature>
<dbReference type="InterPro" id="IPR006094">
    <property type="entry name" value="Oxid_FAD_bind_N"/>
</dbReference>
<keyword evidence="5" id="KW-0560">Oxidoreductase</keyword>
<dbReference type="Gene3D" id="3.40.462.20">
    <property type="match status" value="1"/>
</dbReference>
<evidence type="ECO:0000259" key="6">
    <source>
        <dbReference type="PROSITE" id="PS51387"/>
    </source>
</evidence>
<dbReference type="InterPro" id="IPR016166">
    <property type="entry name" value="FAD-bd_PCMH"/>
</dbReference>
<gene>
    <name evidence="7" type="ORF">GJR97_15760</name>
</gene>
<evidence type="ECO:0000256" key="1">
    <source>
        <dbReference type="ARBA" id="ARBA00001974"/>
    </source>
</evidence>
<dbReference type="InterPro" id="IPR016167">
    <property type="entry name" value="FAD-bd_PCMH_sub1"/>
</dbReference>
<dbReference type="GO" id="GO:0016491">
    <property type="term" value="F:oxidoreductase activity"/>
    <property type="evidence" value="ECO:0007669"/>
    <property type="project" value="UniProtKB-KW"/>
</dbReference>
<dbReference type="SUPFAM" id="SSF56176">
    <property type="entry name" value="FAD-binding/transporter-associated domain-like"/>
    <property type="match status" value="1"/>
</dbReference>
<evidence type="ECO:0000256" key="3">
    <source>
        <dbReference type="ARBA" id="ARBA00022630"/>
    </source>
</evidence>
<evidence type="ECO:0000256" key="2">
    <source>
        <dbReference type="ARBA" id="ARBA00005466"/>
    </source>
</evidence>
<evidence type="ECO:0000313" key="7">
    <source>
        <dbReference type="EMBL" id="MRX45172.1"/>
    </source>
</evidence>
<name>A0A6L5R593_9MICO</name>
<dbReference type="PROSITE" id="PS51387">
    <property type="entry name" value="FAD_PCMH"/>
    <property type="match status" value="1"/>
</dbReference>
<evidence type="ECO:0000256" key="4">
    <source>
        <dbReference type="ARBA" id="ARBA00022827"/>
    </source>
</evidence>
<comment type="caution">
    <text evidence="7">The sequence shown here is derived from an EMBL/GenBank/DDBJ whole genome shotgun (WGS) entry which is preliminary data.</text>
</comment>
<dbReference type="AlphaFoldDB" id="A0A6L5R593"/>
<dbReference type="InterPro" id="IPR016169">
    <property type="entry name" value="FAD-bd_PCMH_sub2"/>
</dbReference>
<comment type="cofactor">
    <cofactor evidence="1">
        <name>FAD</name>
        <dbReference type="ChEBI" id="CHEBI:57692"/>
    </cofactor>
</comment>
<sequence length="461" mass="48792">MSEVTRRSLLSELGARVRGTVIGRDHPEYDEARAVWNGLIDRHPEVVVRCADADDVVACVNAARTHRPIVSIRGGGHQVAGSAVCDDGLVIDLSRMRDVIVDPVARTARVQGGARWADVDAAAQAFGLATPGGEVSETGVAGLTLGGGLGLMQRTHGLSCDNVLSMTVVTADGAVRTASADENAELYWALRGAGRGLGVVTEFTFALHRLGPEVAAAAFVYPADDAGAVFRAWRRLAAEAPPTIAPQFALWALPPFPGLPDEFVGVPIAMAVGTYIGEPADAAPVLEPFQGLGEPILDLSGTSTWVEAQSEFDFALPDGGRYYWKSHFTDELDDATIDLIVEHAARRPDPNSAVFVRTLGGTIDRIGPDETAFAHRGALFNVSVDAVWSDPALDDDAIGWARGLWNALEPVSRGMYLNFAGLGDEEGAGGDLILGAHEERVERIRLAYDPDGVFAAAAARP</sequence>
<protein>
    <submittedName>
        <fullName evidence="7">FAD-binding protein</fullName>
    </submittedName>
</protein>
<dbReference type="Gene3D" id="3.30.43.10">
    <property type="entry name" value="Uridine Diphospho-n-acetylenolpyruvylglucosamine Reductase, domain 2"/>
    <property type="match status" value="1"/>
</dbReference>
<dbReference type="Gene3D" id="3.30.465.10">
    <property type="match status" value="1"/>
</dbReference>
<dbReference type="GO" id="GO:0071949">
    <property type="term" value="F:FAD binding"/>
    <property type="evidence" value="ECO:0007669"/>
    <property type="project" value="InterPro"/>
</dbReference>
<reference evidence="7 8" key="1">
    <citation type="submission" date="2019-11" db="EMBL/GenBank/DDBJ databases">
        <title>Agromyces kandeliae sp. nov., isolated from mangrove soil.</title>
        <authorList>
            <person name="Wang R."/>
        </authorList>
    </citation>
    <scope>NUCLEOTIDE SEQUENCE [LARGE SCALE GENOMIC DNA]</scope>
    <source>
        <strain evidence="7 8">Q22</strain>
    </source>
</reference>
<dbReference type="Proteomes" id="UP000476511">
    <property type="component" value="Unassembled WGS sequence"/>
</dbReference>
<dbReference type="InterPro" id="IPR006093">
    <property type="entry name" value="Oxy_OxRdtase_FAD_BS"/>
</dbReference>
<comment type="similarity">
    <text evidence="2">Belongs to the oxygen-dependent FAD-linked oxidoreductase family.</text>
</comment>
<dbReference type="InterPro" id="IPR036318">
    <property type="entry name" value="FAD-bd_PCMH-like_sf"/>
</dbReference>
<accession>A0A6L5R593</accession>
<dbReference type="InterPro" id="IPR050416">
    <property type="entry name" value="FAD-linked_Oxidoreductase"/>
</dbReference>
<proteinExistence type="inferred from homology"/>
<keyword evidence="8" id="KW-1185">Reference proteome</keyword>
<dbReference type="PANTHER" id="PTHR42973:SF39">
    <property type="entry name" value="FAD-BINDING PCMH-TYPE DOMAIN-CONTAINING PROTEIN"/>
    <property type="match status" value="1"/>
</dbReference>
<evidence type="ECO:0000256" key="5">
    <source>
        <dbReference type="ARBA" id="ARBA00023002"/>
    </source>
</evidence>
<dbReference type="PANTHER" id="PTHR42973">
    <property type="entry name" value="BINDING OXIDOREDUCTASE, PUTATIVE (AFU_ORTHOLOGUE AFUA_1G17690)-RELATED"/>
    <property type="match status" value="1"/>
</dbReference>
<keyword evidence="4" id="KW-0274">FAD</keyword>